<gene>
    <name evidence="2" type="ORF">U9M48_011250</name>
</gene>
<feature type="compositionally biased region" description="Low complexity" evidence="1">
    <location>
        <begin position="127"/>
        <end position="137"/>
    </location>
</feature>
<feature type="compositionally biased region" description="Basic and acidic residues" evidence="1">
    <location>
        <begin position="79"/>
        <end position="99"/>
    </location>
</feature>
<keyword evidence="3" id="KW-1185">Reference proteome</keyword>
<sequence>MSDDGSSMIFMASMHEPDVVLDADGPVSRRLSGGEHDLLQRAVGGVAEPGRVEGGDGHALMLRVHHRPVLDAPVPAVGEHLDDVADVGDERPRQRRDGDPGAPAPDLQPRHGADLQQQREPHGVGVRRQAQHPAVRPQRARRVVVDPHGLRGGDARQLLLGGGGGVGVQQVPGHGSEERGRHPLHLHGVALQRGGEGGGAGGPEAGGPVLGRLRGEEEDVGPVQLLLLGHDERLAVALDPRGALRHRALLLQRQPEEALQVLLHVADGVVGHAVVHHLEEAPVLARGFELRGLLAGEVRVVPVQEPAEVNYGHLPRVVGGERRRSVAEVAAEDGRREVIGGARGQ</sequence>
<dbReference type="Proteomes" id="UP001341281">
    <property type="component" value="Chromosome 02"/>
</dbReference>
<feature type="region of interest" description="Disordered" evidence="1">
    <location>
        <begin position="74"/>
        <end position="156"/>
    </location>
</feature>
<evidence type="ECO:0000313" key="2">
    <source>
        <dbReference type="EMBL" id="WVZ61355.1"/>
    </source>
</evidence>
<dbReference type="AlphaFoldDB" id="A0AAQ3SV89"/>
<organism evidence="2 3">
    <name type="scientific">Paspalum notatum var. saurae</name>
    <dbReference type="NCBI Taxonomy" id="547442"/>
    <lineage>
        <taxon>Eukaryota</taxon>
        <taxon>Viridiplantae</taxon>
        <taxon>Streptophyta</taxon>
        <taxon>Embryophyta</taxon>
        <taxon>Tracheophyta</taxon>
        <taxon>Spermatophyta</taxon>
        <taxon>Magnoliopsida</taxon>
        <taxon>Liliopsida</taxon>
        <taxon>Poales</taxon>
        <taxon>Poaceae</taxon>
        <taxon>PACMAD clade</taxon>
        <taxon>Panicoideae</taxon>
        <taxon>Andropogonodae</taxon>
        <taxon>Paspaleae</taxon>
        <taxon>Paspalinae</taxon>
        <taxon>Paspalum</taxon>
    </lineage>
</organism>
<evidence type="ECO:0000313" key="3">
    <source>
        <dbReference type="Proteomes" id="UP001341281"/>
    </source>
</evidence>
<accession>A0AAQ3SV89</accession>
<dbReference type="EMBL" id="CP144746">
    <property type="protein sequence ID" value="WVZ61355.1"/>
    <property type="molecule type" value="Genomic_DNA"/>
</dbReference>
<name>A0AAQ3SV89_PASNO</name>
<evidence type="ECO:0000256" key="1">
    <source>
        <dbReference type="SAM" id="MobiDB-lite"/>
    </source>
</evidence>
<feature type="compositionally biased region" description="Basic and acidic residues" evidence="1">
    <location>
        <begin position="143"/>
        <end position="154"/>
    </location>
</feature>
<reference evidence="2 3" key="1">
    <citation type="submission" date="2024-02" db="EMBL/GenBank/DDBJ databases">
        <title>High-quality chromosome-scale genome assembly of Pensacola bahiagrass (Paspalum notatum Flugge var. saurae).</title>
        <authorList>
            <person name="Vega J.M."/>
            <person name="Podio M."/>
            <person name="Orjuela J."/>
            <person name="Siena L.A."/>
            <person name="Pessino S.C."/>
            <person name="Combes M.C."/>
            <person name="Mariac C."/>
            <person name="Albertini E."/>
            <person name="Pupilli F."/>
            <person name="Ortiz J.P.A."/>
            <person name="Leblanc O."/>
        </authorList>
    </citation>
    <scope>NUCLEOTIDE SEQUENCE [LARGE SCALE GENOMIC DNA]</scope>
    <source>
        <strain evidence="2">R1</strain>
        <tissue evidence="2">Leaf</tissue>
    </source>
</reference>
<feature type="compositionally biased region" description="Basic and acidic residues" evidence="1">
    <location>
        <begin position="108"/>
        <end position="122"/>
    </location>
</feature>
<proteinExistence type="predicted"/>
<feature type="non-terminal residue" evidence="2">
    <location>
        <position position="1"/>
    </location>
</feature>
<protein>
    <submittedName>
        <fullName evidence="2">Uncharacterized protein</fullName>
    </submittedName>
</protein>